<evidence type="ECO:0000256" key="3">
    <source>
        <dbReference type="ARBA" id="ARBA00022777"/>
    </source>
</evidence>
<keyword evidence="3" id="KW-0418">Kinase</keyword>
<keyword evidence="1" id="KW-0808">Transferase</keyword>
<reference evidence="5" key="2">
    <citation type="submission" date="2020-07" db="EMBL/GenBank/DDBJ databases">
        <authorList>
            <person name="Vera ALvarez R."/>
            <person name="Arias-Moreno D.M."/>
            <person name="Jimenez-Jacinto V."/>
            <person name="Jimenez-Bremont J.F."/>
            <person name="Swaminathan K."/>
            <person name="Moose S.P."/>
            <person name="Guerrero-Gonzalez M.L."/>
            <person name="Marino-Ramirez L."/>
            <person name="Landsman D."/>
            <person name="Rodriguez-Kessler M."/>
            <person name="Delgado-Sanchez P."/>
        </authorList>
    </citation>
    <scope>NUCLEOTIDE SEQUENCE</scope>
    <source>
        <tissue evidence="5">Cladode</tissue>
    </source>
</reference>
<keyword evidence="4" id="KW-0067">ATP-binding</keyword>
<name>A0A7C8ZN55_OPUST</name>
<dbReference type="AlphaFoldDB" id="A0A7C8ZN55"/>
<dbReference type="EMBL" id="GISG01147191">
    <property type="protein sequence ID" value="MBA4646617.1"/>
    <property type="molecule type" value="Transcribed_RNA"/>
</dbReference>
<dbReference type="GO" id="GO:0016301">
    <property type="term" value="F:kinase activity"/>
    <property type="evidence" value="ECO:0007669"/>
    <property type="project" value="UniProtKB-KW"/>
</dbReference>
<evidence type="ECO:0000256" key="1">
    <source>
        <dbReference type="ARBA" id="ARBA00022679"/>
    </source>
</evidence>
<dbReference type="GO" id="GO:0005524">
    <property type="term" value="F:ATP binding"/>
    <property type="evidence" value="ECO:0007669"/>
    <property type="project" value="UniProtKB-KW"/>
</dbReference>
<evidence type="ECO:0000256" key="2">
    <source>
        <dbReference type="ARBA" id="ARBA00022741"/>
    </source>
</evidence>
<dbReference type="Gene3D" id="1.10.510.10">
    <property type="entry name" value="Transferase(Phosphotransferase) domain 1"/>
    <property type="match status" value="1"/>
</dbReference>
<proteinExistence type="predicted"/>
<protein>
    <recommendedName>
        <fullName evidence="6">Receptor protein serine/threonine kinase</fullName>
    </recommendedName>
</protein>
<dbReference type="PANTHER" id="PTHR47973">
    <property type="entry name" value="CYSTEINE-RICH RECEPTOR-LIKE PROTEIN KINASE 3"/>
    <property type="match status" value="1"/>
</dbReference>
<organism evidence="5">
    <name type="scientific">Opuntia streptacantha</name>
    <name type="common">Prickly pear cactus</name>
    <name type="synonym">Opuntia cardona</name>
    <dbReference type="NCBI Taxonomy" id="393608"/>
    <lineage>
        <taxon>Eukaryota</taxon>
        <taxon>Viridiplantae</taxon>
        <taxon>Streptophyta</taxon>
        <taxon>Embryophyta</taxon>
        <taxon>Tracheophyta</taxon>
        <taxon>Spermatophyta</taxon>
        <taxon>Magnoliopsida</taxon>
        <taxon>eudicotyledons</taxon>
        <taxon>Gunneridae</taxon>
        <taxon>Pentapetalae</taxon>
        <taxon>Caryophyllales</taxon>
        <taxon>Cactineae</taxon>
        <taxon>Cactaceae</taxon>
        <taxon>Opuntioideae</taxon>
        <taxon>Opuntia</taxon>
    </lineage>
</organism>
<evidence type="ECO:0008006" key="6">
    <source>
        <dbReference type="Google" id="ProtNLM"/>
    </source>
</evidence>
<dbReference type="InterPro" id="IPR052059">
    <property type="entry name" value="CR_Ser/Thr_kinase"/>
</dbReference>
<sequence>MQAWQLHENNQDVELVDKRLSEFNAEEVKRVIRIALLCTQTAPAHRPTMSRVLAMLTGDIEVGTAISKPTYLADWTFDDSSFMTSNASEASRVGFSSSSKSTITTLAQNSPLTNVTLSMSDDEESRLS</sequence>
<accession>A0A7C8ZN55</accession>
<reference evidence="5" key="1">
    <citation type="journal article" date="2013" name="J. Plant Res.">
        <title>Effect of fungi and light on seed germination of three Opuntia species from semiarid lands of central Mexico.</title>
        <authorList>
            <person name="Delgado-Sanchez P."/>
            <person name="Jimenez-Bremont J.F."/>
            <person name="Guerrero-Gonzalez Mde L."/>
            <person name="Flores J."/>
        </authorList>
    </citation>
    <scope>NUCLEOTIDE SEQUENCE</scope>
    <source>
        <tissue evidence="5">Cladode</tissue>
    </source>
</reference>
<keyword evidence="2" id="KW-0547">Nucleotide-binding</keyword>
<evidence type="ECO:0000313" key="5">
    <source>
        <dbReference type="EMBL" id="MBA4646617.1"/>
    </source>
</evidence>
<evidence type="ECO:0000256" key="4">
    <source>
        <dbReference type="ARBA" id="ARBA00022840"/>
    </source>
</evidence>